<accession>A0AAE8HX72</accession>
<dbReference type="Proteomes" id="UP000185487">
    <property type="component" value="Chromosome"/>
</dbReference>
<evidence type="ECO:0000256" key="8">
    <source>
        <dbReference type="ARBA" id="ARBA00047984"/>
    </source>
</evidence>
<dbReference type="InterPro" id="IPR027417">
    <property type="entry name" value="P-loop_NTPase"/>
</dbReference>
<dbReference type="Gene3D" id="3.40.50.300">
    <property type="entry name" value="P-loop containing nucleotide triphosphate hydrolases"/>
    <property type="match status" value="2"/>
</dbReference>
<proteinExistence type="inferred from homology"/>
<evidence type="ECO:0000313" key="16">
    <source>
        <dbReference type="EMBL" id="APT29885.1"/>
    </source>
</evidence>
<dbReference type="GO" id="GO:0042255">
    <property type="term" value="P:ribosome assembly"/>
    <property type="evidence" value="ECO:0007669"/>
    <property type="project" value="UniProtKB-ARBA"/>
</dbReference>
<protein>
    <recommendedName>
        <fullName evidence="9">DEAD-box ATP-dependent RNA helicase RhpA</fullName>
        <ecNumber evidence="1">3.6.4.13</ecNumber>
    </recommendedName>
</protein>
<reference evidence="16 18" key="1">
    <citation type="submission" date="2016-04" db="EMBL/GenBank/DDBJ databases">
        <title>Complete genome sequencing and analysis of CBMB27, Methylobacterium phyllosphaerae isolated from leaf tissues of rice (Oryza sativa L.).</title>
        <authorList>
            <person name="Lee Y."/>
            <person name="Hwangbo K."/>
            <person name="Chung H."/>
            <person name="Yoo J."/>
            <person name="Kim K.Y."/>
            <person name="Sa T.M."/>
            <person name="Um Y."/>
            <person name="Madhaiyan M."/>
        </authorList>
    </citation>
    <scope>NUCLEOTIDE SEQUENCE [LARGE SCALE GENOMIC DNA]</scope>
    <source>
        <strain evidence="16 18">CBMB27</strain>
    </source>
</reference>
<feature type="domain" description="Helicase C-terminal" evidence="14">
    <location>
        <begin position="237"/>
        <end position="382"/>
    </location>
</feature>
<dbReference type="AlphaFoldDB" id="A0AAE8HX72"/>
<sequence>MPFSDLGLSDKVLNAVEAAGYTEPTPIQAEAIPHVLARRDVLGIAQTGTGKTAAFTLPMLTLLENGRARARMPRTLILEPTRELAAQVVENFDRYGTNHKLNVALIIGGVSFADQDAKLMRGTDVLIATPGRLLDHFERGKLLLTGVELLVIDEADRMLDMGFIPDIERIVKMVPFTRQTLFFSATMPPEIERLADMFLHNPQRVEVARPASTATTITQRLVATGAEGHAKRERLRDLIRGEAELKNGIIFCNRKRDVALLQKSLVSHGFDAAALHGDMDQRARTAALDAFRNGETALLVASDVAARGLDIPAVSHVFNFDVPHHPEDYVHRIGRTGRAGRSGTAYTLVAPEDTRSLGAIEALIGQPIPWLDGDLSTVAEPSGDTGTRHRGRSGEGRRGARSAKAGDKGGAARGGRARSGDASRGDAKEIRSAGEAEEAREERPRARTGRGAAAAQRPEARQESRQESRQEGRQEARPESRAAGRTTARAGAAGREERGRRNDADGDTPVGLGSHVPAFLLRPVLAKKER</sequence>
<dbReference type="CDD" id="cd00268">
    <property type="entry name" value="DEADc"/>
    <property type="match status" value="1"/>
</dbReference>
<evidence type="ECO:0000256" key="4">
    <source>
        <dbReference type="ARBA" id="ARBA00022801"/>
    </source>
</evidence>
<dbReference type="Pfam" id="PF00271">
    <property type="entry name" value="Helicase_C"/>
    <property type="match status" value="1"/>
</dbReference>
<feature type="compositionally biased region" description="Basic and acidic residues" evidence="12">
    <location>
        <begin position="494"/>
        <end position="504"/>
    </location>
</feature>
<evidence type="ECO:0000259" key="13">
    <source>
        <dbReference type="PROSITE" id="PS51192"/>
    </source>
</evidence>
<dbReference type="InterPro" id="IPR001650">
    <property type="entry name" value="Helicase_C-like"/>
</dbReference>
<name>A0AAE8HX72_9HYPH</name>
<evidence type="ECO:0000256" key="6">
    <source>
        <dbReference type="ARBA" id="ARBA00022840"/>
    </source>
</evidence>
<dbReference type="InterPro" id="IPR014001">
    <property type="entry name" value="Helicase_ATP-bd"/>
</dbReference>
<dbReference type="EC" id="3.6.4.13" evidence="1"/>
<keyword evidence="2" id="KW-0963">Cytoplasm</keyword>
<dbReference type="SMART" id="SM00487">
    <property type="entry name" value="DEXDc"/>
    <property type="match status" value="1"/>
</dbReference>
<dbReference type="PANTHER" id="PTHR47959:SF13">
    <property type="entry name" value="ATP-DEPENDENT RNA HELICASE RHLE"/>
    <property type="match status" value="1"/>
</dbReference>
<dbReference type="FunFam" id="3.40.50.300:FF:000108">
    <property type="entry name" value="ATP-dependent RNA helicase RhlE"/>
    <property type="match status" value="1"/>
</dbReference>
<dbReference type="GO" id="GO:0003676">
    <property type="term" value="F:nucleic acid binding"/>
    <property type="evidence" value="ECO:0007669"/>
    <property type="project" value="InterPro"/>
</dbReference>
<feature type="compositionally biased region" description="Basic and acidic residues" evidence="12">
    <location>
        <begin position="418"/>
        <end position="434"/>
    </location>
</feature>
<dbReference type="Proteomes" id="UP000199140">
    <property type="component" value="Unassembled WGS sequence"/>
</dbReference>
<keyword evidence="3 11" id="KW-0547">Nucleotide-binding</keyword>
<evidence type="ECO:0000256" key="11">
    <source>
        <dbReference type="RuleBase" id="RU000492"/>
    </source>
</evidence>
<evidence type="ECO:0000259" key="14">
    <source>
        <dbReference type="PROSITE" id="PS51194"/>
    </source>
</evidence>
<dbReference type="PROSITE" id="PS51194">
    <property type="entry name" value="HELICASE_CTER"/>
    <property type="match status" value="1"/>
</dbReference>
<comment type="similarity">
    <text evidence="7 11">Belongs to the DEAD box helicase family.</text>
</comment>
<keyword evidence="5 11" id="KW-0347">Helicase</keyword>
<evidence type="ECO:0000259" key="15">
    <source>
        <dbReference type="PROSITE" id="PS51195"/>
    </source>
</evidence>
<dbReference type="GO" id="GO:0003724">
    <property type="term" value="F:RNA helicase activity"/>
    <property type="evidence" value="ECO:0007669"/>
    <property type="project" value="UniProtKB-EC"/>
</dbReference>
<evidence type="ECO:0000256" key="2">
    <source>
        <dbReference type="ARBA" id="ARBA00022490"/>
    </source>
</evidence>
<reference evidence="17 19" key="2">
    <citation type="submission" date="2016-10" db="EMBL/GenBank/DDBJ databases">
        <authorList>
            <person name="Varghese N."/>
            <person name="Submissions S."/>
        </authorList>
    </citation>
    <scope>NUCLEOTIDE SEQUENCE [LARGE SCALE GENOMIC DNA]</scope>
    <source>
        <strain evidence="17 19">CBMB27</strain>
    </source>
</reference>
<feature type="compositionally biased region" description="Low complexity" evidence="12">
    <location>
        <begin position="483"/>
        <end position="493"/>
    </location>
</feature>
<keyword evidence="4 11" id="KW-0378">Hydrolase</keyword>
<evidence type="ECO:0000256" key="7">
    <source>
        <dbReference type="ARBA" id="ARBA00038437"/>
    </source>
</evidence>
<dbReference type="InterPro" id="IPR000629">
    <property type="entry name" value="RNA-helicase_DEAD-box_CS"/>
</dbReference>
<dbReference type="CDD" id="cd18787">
    <property type="entry name" value="SF2_C_DEAD"/>
    <property type="match status" value="1"/>
</dbReference>
<evidence type="ECO:0000256" key="12">
    <source>
        <dbReference type="SAM" id="MobiDB-lite"/>
    </source>
</evidence>
<evidence type="ECO:0000256" key="5">
    <source>
        <dbReference type="ARBA" id="ARBA00022806"/>
    </source>
</evidence>
<organism evidence="17 19">
    <name type="scientific">Methylobacterium phyllosphaerae</name>
    <dbReference type="NCBI Taxonomy" id="418223"/>
    <lineage>
        <taxon>Bacteria</taxon>
        <taxon>Pseudomonadati</taxon>
        <taxon>Pseudomonadota</taxon>
        <taxon>Alphaproteobacteria</taxon>
        <taxon>Hyphomicrobiales</taxon>
        <taxon>Methylobacteriaceae</taxon>
        <taxon>Methylobacterium</taxon>
    </lineage>
</organism>
<dbReference type="GO" id="GO:0016787">
    <property type="term" value="F:hydrolase activity"/>
    <property type="evidence" value="ECO:0007669"/>
    <property type="project" value="UniProtKB-KW"/>
</dbReference>
<feature type="compositionally biased region" description="Basic and acidic residues" evidence="12">
    <location>
        <begin position="458"/>
        <end position="482"/>
    </location>
</feature>
<dbReference type="InterPro" id="IPR050079">
    <property type="entry name" value="DEAD_box_RNA_helicase"/>
</dbReference>
<dbReference type="PROSITE" id="PS51192">
    <property type="entry name" value="HELICASE_ATP_BIND_1"/>
    <property type="match status" value="1"/>
</dbReference>
<evidence type="ECO:0000313" key="18">
    <source>
        <dbReference type="Proteomes" id="UP000185487"/>
    </source>
</evidence>
<dbReference type="GO" id="GO:0005524">
    <property type="term" value="F:ATP binding"/>
    <property type="evidence" value="ECO:0007669"/>
    <property type="project" value="UniProtKB-KW"/>
</dbReference>
<dbReference type="RefSeq" id="WP_043756109.1">
    <property type="nucleotide sequence ID" value="NZ_CP015367.1"/>
</dbReference>
<dbReference type="KEGG" id="mphy:MCBMB27_00594"/>
<dbReference type="EMBL" id="FOPK01000034">
    <property type="protein sequence ID" value="SFH59163.1"/>
    <property type="molecule type" value="Genomic_DNA"/>
</dbReference>
<evidence type="ECO:0000256" key="10">
    <source>
        <dbReference type="PROSITE-ProRule" id="PRU00552"/>
    </source>
</evidence>
<dbReference type="EMBL" id="CP015367">
    <property type="protein sequence ID" value="APT29885.1"/>
    <property type="molecule type" value="Genomic_DNA"/>
</dbReference>
<dbReference type="Pfam" id="PF00270">
    <property type="entry name" value="DEAD"/>
    <property type="match status" value="1"/>
</dbReference>
<feature type="short sequence motif" description="Q motif" evidence="10">
    <location>
        <begin position="1"/>
        <end position="29"/>
    </location>
</feature>
<dbReference type="GO" id="GO:0009266">
    <property type="term" value="P:response to temperature stimulus"/>
    <property type="evidence" value="ECO:0007669"/>
    <property type="project" value="UniProtKB-ARBA"/>
</dbReference>
<evidence type="ECO:0000256" key="1">
    <source>
        <dbReference type="ARBA" id="ARBA00012552"/>
    </source>
</evidence>
<feature type="region of interest" description="Disordered" evidence="12">
    <location>
        <begin position="371"/>
        <end position="530"/>
    </location>
</feature>
<dbReference type="PANTHER" id="PTHR47959">
    <property type="entry name" value="ATP-DEPENDENT RNA HELICASE RHLE-RELATED"/>
    <property type="match status" value="1"/>
</dbReference>
<dbReference type="InterPro" id="IPR011545">
    <property type="entry name" value="DEAD/DEAH_box_helicase_dom"/>
</dbReference>
<dbReference type="InterPro" id="IPR044742">
    <property type="entry name" value="DEAD/DEAH_RhlB"/>
</dbReference>
<evidence type="ECO:0000256" key="3">
    <source>
        <dbReference type="ARBA" id="ARBA00022741"/>
    </source>
</evidence>
<dbReference type="SUPFAM" id="SSF52540">
    <property type="entry name" value="P-loop containing nucleoside triphosphate hydrolases"/>
    <property type="match status" value="1"/>
</dbReference>
<dbReference type="PROSITE" id="PS51195">
    <property type="entry name" value="Q_MOTIF"/>
    <property type="match status" value="1"/>
</dbReference>
<feature type="domain" description="Helicase ATP-binding" evidence="13">
    <location>
        <begin position="32"/>
        <end position="205"/>
    </location>
</feature>
<keyword evidence="18" id="KW-1185">Reference proteome</keyword>
<evidence type="ECO:0000313" key="17">
    <source>
        <dbReference type="EMBL" id="SFH59163.1"/>
    </source>
</evidence>
<dbReference type="PROSITE" id="PS00039">
    <property type="entry name" value="DEAD_ATP_HELICASE"/>
    <property type="match status" value="1"/>
</dbReference>
<keyword evidence="6 11" id="KW-0067">ATP-binding</keyword>
<dbReference type="InterPro" id="IPR014014">
    <property type="entry name" value="RNA_helicase_DEAD_Q_motif"/>
</dbReference>
<feature type="domain" description="DEAD-box RNA helicase Q" evidence="15">
    <location>
        <begin position="1"/>
        <end position="29"/>
    </location>
</feature>
<evidence type="ECO:0000256" key="9">
    <source>
        <dbReference type="ARBA" id="ARBA00074363"/>
    </source>
</evidence>
<comment type="catalytic activity">
    <reaction evidence="8">
        <text>ATP + H2O = ADP + phosphate + H(+)</text>
        <dbReference type="Rhea" id="RHEA:13065"/>
        <dbReference type="ChEBI" id="CHEBI:15377"/>
        <dbReference type="ChEBI" id="CHEBI:15378"/>
        <dbReference type="ChEBI" id="CHEBI:30616"/>
        <dbReference type="ChEBI" id="CHEBI:43474"/>
        <dbReference type="ChEBI" id="CHEBI:456216"/>
        <dbReference type="EC" id="3.6.4.13"/>
    </reaction>
</comment>
<evidence type="ECO:0000313" key="19">
    <source>
        <dbReference type="Proteomes" id="UP000199140"/>
    </source>
</evidence>
<dbReference type="GO" id="GO:0005829">
    <property type="term" value="C:cytosol"/>
    <property type="evidence" value="ECO:0007669"/>
    <property type="project" value="TreeGrafter"/>
</dbReference>
<gene>
    <name evidence="16" type="ORF">MCBMB27_00594</name>
    <name evidence="17" type="ORF">SAMN05192567_13450</name>
</gene>
<dbReference type="SMART" id="SM00490">
    <property type="entry name" value="HELICc"/>
    <property type="match status" value="1"/>
</dbReference>